<keyword evidence="2" id="KW-1185">Reference proteome</keyword>
<dbReference type="KEGG" id="esg:EsVE80_14600"/>
<organism evidence="1 2">
    <name type="scientific">Enterococcus saigonensis</name>
    <dbReference type="NCBI Taxonomy" id="1805431"/>
    <lineage>
        <taxon>Bacteria</taxon>
        <taxon>Bacillati</taxon>
        <taxon>Bacillota</taxon>
        <taxon>Bacilli</taxon>
        <taxon>Lactobacillales</taxon>
        <taxon>Enterococcaceae</taxon>
        <taxon>Enterococcus</taxon>
    </lineage>
</organism>
<dbReference type="EMBL" id="AP022822">
    <property type="protein sequence ID" value="BCA85937.1"/>
    <property type="molecule type" value="Genomic_DNA"/>
</dbReference>
<accession>A0A679IRI5</accession>
<proteinExistence type="predicted"/>
<name>A0A679IRI5_9ENTE</name>
<evidence type="ECO:0000313" key="1">
    <source>
        <dbReference type="EMBL" id="BCA85937.1"/>
    </source>
</evidence>
<evidence type="ECO:0000313" key="2">
    <source>
        <dbReference type="Proteomes" id="UP000502998"/>
    </source>
</evidence>
<dbReference type="Proteomes" id="UP000502998">
    <property type="component" value="Chromosome"/>
</dbReference>
<gene>
    <name evidence="1" type="ORF">EsVE80_14600</name>
</gene>
<dbReference type="AlphaFoldDB" id="A0A679IRI5"/>
<protein>
    <submittedName>
        <fullName evidence="1">Uncharacterized protein</fullName>
    </submittedName>
</protein>
<sequence length="229" mass="25370">MKKPRFKNWQLFATLTLLGQTIGGAIGPTIVLADEITHPQTVTVHSDQSHLYSVEGTFSDGRTLSEVTVLHYAIYNGEKQDIFCIEPGVPIYNEFTPGYEKNPLPDMSEKAKLVSVLWKNAGTDIDTQMVAQKMIWQEVNGYTLHSMKHPDGSAVNIAAIEAKINQAIADYQKKPSFHNSTVKTVLGQSTTVTDTNNLNLSEFDEVVENTANIDYRVNGNQLVITPNTN</sequence>
<reference evidence="1 2" key="1">
    <citation type="submission" date="2020-02" db="EMBL/GenBank/DDBJ databases">
        <title>Characterization of vanA genotype vancomycin-resistant Enterococcus saigonensis VE80.</title>
        <authorList>
            <person name="Harada T."/>
            <person name="Motooka D."/>
            <person name="Nakamura S."/>
            <person name="Yamamoto Y."/>
            <person name="Kawahara R."/>
            <person name="Kawatsu K."/>
        </authorList>
    </citation>
    <scope>NUCLEOTIDE SEQUENCE [LARGE SCALE GENOMIC DNA]</scope>
    <source>
        <strain evidence="1 2">VE80</strain>
    </source>
</reference>